<keyword evidence="2" id="KW-0732">Signal</keyword>
<feature type="region of interest" description="Disordered" evidence="1">
    <location>
        <begin position="246"/>
        <end position="318"/>
    </location>
</feature>
<proteinExistence type="predicted"/>
<accession>A0A9J6BPJ5</accession>
<feature type="signal peptide" evidence="2">
    <location>
        <begin position="1"/>
        <end position="22"/>
    </location>
</feature>
<evidence type="ECO:0000256" key="2">
    <source>
        <dbReference type="SAM" id="SignalP"/>
    </source>
</evidence>
<reference evidence="3" key="1">
    <citation type="submission" date="2021-03" db="EMBL/GenBank/DDBJ databases">
        <title>Chromosome level genome of the anhydrobiotic midge Polypedilum vanderplanki.</title>
        <authorList>
            <person name="Yoshida Y."/>
            <person name="Kikawada T."/>
            <person name="Gusev O."/>
        </authorList>
    </citation>
    <scope>NUCLEOTIDE SEQUENCE</scope>
    <source>
        <strain evidence="3">NIAS01</strain>
        <tissue evidence="3">Whole body or cell culture</tissue>
    </source>
</reference>
<feature type="chain" id="PRO_5039944718" evidence="2">
    <location>
        <begin position="23"/>
        <end position="318"/>
    </location>
</feature>
<feature type="compositionally biased region" description="Polar residues" evidence="1">
    <location>
        <begin position="258"/>
        <end position="267"/>
    </location>
</feature>
<dbReference type="EMBL" id="JADBJN010000003">
    <property type="protein sequence ID" value="KAG5671793.1"/>
    <property type="molecule type" value="Genomic_DNA"/>
</dbReference>
<keyword evidence="4" id="KW-1185">Reference proteome</keyword>
<sequence>MKNICIFILIGFLYSSPLQVSAQHNVGTSRDQRFFDITTAITNILNQLISTVSNTLNAFLNSTGSSILGGINTIENAVNQAISDFMQQIEDSRTEFENLITEELAHCFENMDIAFLNAKNETINGIFGCYNNSREIFMSISENIAIYGQNNSIIILNLKTKLDDCINTPAFEDKIKCAVELSAIIKITFIGLSENIANTANNIKDKIYSSINGSLTCIDEKLTNGQTELEQTLEDVRQCLQDADRYSTTTSTTEDSTQGNEENSTVTNEEDSTVTNEGNSSVTNEENSTLNEESSTQTNEQNSSTQTEDSIIANENTE</sequence>
<protein>
    <submittedName>
        <fullName evidence="3">Uncharacterized protein</fullName>
    </submittedName>
</protein>
<evidence type="ECO:0000256" key="1">
    <source>
        <dbReference type="SAM" id="MobiDB-lite"/>
    </source>
</evidence>
<feature type="compositionally biased region" description="Low complexity" evidence="1">
    <location>
        <begin position="247"/>
        <end position="257"/>
    </location>
</feature>
<organism evidence="3 4">
    <name type="scientific">Polypedilum vanderplanki</name>
    <name type="common">Sleeping chironomid midge</name>
    <dbReference type="NCBI Taxonomy" id="319348"/>
    <lineage>
        <taxon>Eukaryota</taxon>
        <taxon>Metazoa</taxon>
        <taxon>Ecdysozoa</taxon>
        <taxon>Arthropoda</taxon>
        <taxon>Hexapoda</taxon>
        <taxon>Insecta</taxon>
        <taxon>Pterygota</taxon>
        <taxon>Neoptera</taxon>
        <taxon>Endopterygota</taxon>
        <taxon>Diptera</taxon>
        <taxon>Nematocera</taxon>
        <taxon>Chironomoidea</taxon>
        <taxon>Chironomidae</taxon>
        <taxon>Chironominae</taxon>
        <taxon>Polypedilum</taxon>
        <taxon>Polypedilum</taxon>
    </lineage>
</organism>
<name>A0A9J6BPJ5_POLVA</name>
<gene>
    <name evidence="3" type="ORF">PVAND_001969</name>
</gene>
<evidence type="ECO:0000313" key="3">
    <source>
        <dbReference type="EMBL" id="KAG5671793.1"/>
    </source>
</evidence>
<comment type="caution">
    <text evidence="3">The sequence shown here is derived from an EMBL/GenBank/DDBJ whole genome shotgun (WGS) entry which is preliminary data.</text>
</comment>
<dbReference type="AlphaFoldDB" id="A0A9J6BPJ5"/>
<evidence type="ECO:0000313" key="4">
    <source>
        <dbReference type="Proteomes" id="UP001107558"/>
    </source>
</evidence>
<feature type="compositionally biased region" description="Low complexity" evidence="1">
    <location>
        <begin position="275"/>
        <end position="308"/>
    </location>
</feature>
<dbReference type="Proteomes" id="UP001107558">
    <property type="component" value="Chromosome 3"/>
</dbReference>